<keyword evidence="3" id="KW-1185">Reference proteome</keyword>
<sequence length="351" mass="38396">MFLFRKQKDVIGIDIGSSSVKLVQIKCLKDAFQLLNVGIVPLPPEAIVDNTLIDSASIVAALKSLTASLGVKVRDVACSISGNSVIIRKITLAAMPVEELEDQITWEAEQYIPFDINDVNMDFQILSPDSIDSTKMNVLLVASKKDIINDYVAVFNEAAMQLSVVDVDSFAVQNAFEINHDAGPDEVVALINIGANIMNINIVKDGITLLTRDVQMGGNLYTEEIQKQMGLGSAEAESAKLLAHEAQNSALLDVLGKVNDTLTQEIRRSLDFYNSTANEDRITKIFVSGGCSKVYRLNETVSEKLSLPVEIINPFAKLKYNEKDFDPEYLQEIGPLMAVSVGLAIRRAGDK</sequence>
<evidence type="ECO:0000313" key="2">
    <source>
        <dbReference type="EMBL" id="KAB0664679.1"/>
    </source>
</evidence>
<name>A0A7J4ZPI3_9BACT</name>
<dbReference type="GO" id="GO:0051301">
    <property type="term" value="P:cell division"/>
    <property type="evidence" value="ECO:0007669"/>
    <property type="project" value="InterPro"/>
</dbReference>
<dbReference type="Gene3D" id="3.30.1490.300">
    <property type="match status" value="1"/>
</dbReference>
<dbReference type="RefSeq" id="WP_151128702.1">
    <property type="nucleotide sequence ID" value="NZ_VZQZ01000007.1"/>
</dbReference>
<protein>
    <submittedName>
        <fullName evidence="2">Type IV pilus assembly protein PilM</fullName>
    </submittedName>
</protein>
<dbReference type="AlphaFoldDB" id="A0A7J4ZPI3"/>
<comment type="caution">
    <text evidence="2">The sequence shown here is derived from an EMBL/GenBank/DDBJ whole genome shotgun (WGS) entry which is preliminary data.</text>
</comment>
<dbReference type="PANTHER" id="PTHR32432:SF3">
    <property type="entry name" value="ETHANOLAMINE UTILIZATION PROTEIN EUTJ"/>
    <property type="match status" value="1"/>
</dbReference>
<dbReference type="InterPro" id="IPR005883">
    <property type="entry name" value="PilM"/>
</dbReference>
<evidence type="ECO:0000259" key="1">
    <source>
        <dbReference type="SMART" id="SM00842"/>
    </source>
</evidence>
<dbReference type="CDD" id="cd24049">
    <property type="entry name" value="ASKHA_NBD_PilM"/>
    <property type="match status" value="1"/>
</dbReference>
<dbReference type="PIRSF" id="PIRSF019169">
    <property type="entry name" value="PilM"/>
    <property type="match status" value="1"/>
</dbReference>
<dbReference type="SMART" id="SM00842">
    <property type="entry name" value="FtsA"/>
    <property type="match status" value="1"/>
</dbReference>
<evidence type="ECO:0000313" key="3">
    <source>
        <dbReference type="Proteomes" id="UP000420562"/>
    </source>
</evidence>
<dbReference type="NCBIfam" id="TIGR01175">
    <property type="entry name" value="pilM"/>
    <property type="match status" value="1"/>
</dbReference>
<dbReference type="PANTHER" id="PTHR32432">
    <property type="entry name" value="CELL DIVISION PROTEIN FTSA-RELATED"/>
    <property type="match status" value="1"/>
</dbReference>
<dbReference type="Pfam" id="PF11104">
    <property type="entry name" value="PilM_2"/>
    <property type="match status" value="1"/>
</dbReference>
<proteinExistence type="predicted"/>
<dbReference type="Proteomes" id="UP000420562">
    <property type="component" value="Unassembled WGS sequence"/>
</dbReference>
<dbReference type="InterPro" id="IPR043129">
    <property type="entry name" value="ATPase_NBD"/>
</dbReference>
<gene>
    <name evidence="2" type="primary">pilM</name>
    <name evidence="2" type="ORF">F6V25_11455</name>
</gene>
<dbReference type="SUPFAM" id="SSF53067">
    <property type="entry name" value="Actin-like ATPase domain"/>
    <property type="match status" value="2"/>
</dbReference>
<dbReference type="InterPro" id="IPR050696">
    <property type="entry name" value="FtsA/MreB"/>
</dbReference>
<dbReference type="Gene3D" id="3.30.420.40">
    <property type="match status" value="2"/>
</dbReference>
<accession>A0A7J4ZPI3</accession>
<dbReference type="InterPro" id="IPR003494">
    <property type="entry name" value="SHS2_FtsA"/>
</dbReference>
<organism evidence="2 3">
    <name type="scientific">Oryzomonas japonica</name>
    <dbReference type="NCBI Taxonomy" id="2603858"/>
    <lineage>
        <taxon>Bacteria</taxon>
        <taxon>Pseudomonadati</taxon>
        <taxon>Thermodesulfobacteriota</taxon>
        <taxon>Desulfuromonadia</taxon>
        <taxon>Geobacterales</taxon>
        <taxon>Geobacteraceae</taxon>
        <taxon>Oryzomonas</taxon>
    </lineage>
</organism>
<reference evidence="2 3" key="1">
    <citation type="submission" date="2019-09" db="EMBL/GenBank/DDBJ databases">
        <title>Geobacter sp. Red96, a novel strain isolated from paddy soil.</title>
        <authorList>
            <person name="Xu Z."/>
            <person name="Masuda Y."/>
            <person name="Itoh H."/>
            <person name="Senoo K."/>
        </authorList>
    </citation>
    <scope>NUCLEOTIDE SEQUENCE [LARGE SCALE GENOMIC DNA]</scope>
    <source>
        <strain evidence="2 3">Red96</strain>
    </source>
</reference>
<dbReference type="EMBL" id="VZQZ01000007">
    <property type="protein sequence ID" value="KAB0664679.1"/>
    <property type="molecule type" value="Genomic_DNA"/>
</dbReference>
<feature type="domain" description="SHS2" evidence="1">
    <location>
        <begin position="10"/>
        <end position="176"/>
    </location>
</feature>